<keyword evidence="2" id="KW-1185">Reference proteome</keyword>
<organism evidence="1 2">
    <name type="scientific">Caerostris extrusa</name>
    <name type="common">Bark spider</name>
    <name type="synonym">Caerostris bankana</name>
    <dbReference type="NCBI Taxonomy" id="172846"/>
    <lineage>
        <taxon>Eukaryota</taxon>
        <taxon>Metazoa</taxon>
        <taxon>Ecdysozoa</taxon>
        <taxon>Arthropoda</taxon>
        <taxon>Chelicerata</taxon>
        <taxon>Arachnida</taxon>
        <taxon>Araneae</taxon>
        <taxon>Araneomorphae</taxon>
        <taxon>Entelegynae</taxon>
        <taxon>Araneoidea</taxon>
        <taxon>Araneidae</taxon>
        <taxon>Caerostris</taxon>
    </lineage>
</organism>
<dbReference type="EMBL" id="BPLR01009956">
    <property type="protein sequence ID" value="GIY35753.1"/>
    <property type="molecule type" value="Genomic_DNA"/>
</dbReference>
<comment type="caution">
    <text evidence="1">The sequence shown here is derived from an EMBL/GenBank/DDBJ whole genome shotgun (WGS) entry which is preliminary data.</text>
</comment>
<dbReference type="AlphaFoldDB" id="A0AAV4SMT1"/>
<protein>
    <submittedName>
        <fullName evidence="1">Uncharacterized protein</fullName>
    </submittedName>
</protein>
<reference evidence="1 2" key="1">
    <citation type="submission" date="2021-06" db="EMBL/GenBank/DDBJ databases">
        <title>Caerostris extrusa draft genome.</title>
        <authorList>
            <person name="Kono N."/>
            <person name="Arakawa K."/>
        </authorList>
    </citation>
    <scope>NUCLEOTIDE SEQUENCE [LARGE SCALE GENOMIC DNA]</scope>
</reference>
<accession>A0AAV4SMT1</accession>
<dbReference type="Proteomes" id="UP001054945">
    <property type="component" value="Unassembled WGS sequence"/>
</dbReference>
<sequence length="114" mass="12455">MPHSNQIVAAVLQLLLQSTPLPNYGKRSTVCAELHNLVHARPPEIFQQGSQWDLLNGPDLVDGLTSHMRPSASFLMMFTPLHNAADMSAYRVAEFLSTPNAPPRIIPIAILSTG</sequence>
<gene>
    <name evidence="1" type="ORF">CEXT_295371</name>
</gene>
<name>A0AAV4SMT1_CAEEX</name>
<evidence type="ECO:0000313" key="1">
    <source>
        <dbReference type="EMBL" id="GIY35753.1"/>
    </source>
</evidence>
<proteinExistence type="predicted"/>
<evidence type="ECO:0000313" key="2">
    <source>
        <dbReference type="Proteomes" id="UP001054945"/>
    </source>
</evidence>